<comment type="caution">
    <text evidence="1">The sequence shown here is derived from an EMBL/GenBank/DDBJ whole genome shotgun (WGS) entry which is preliminary data.</text>
</comment>
<keyword evidence="2" id="KW-1185">Reference proteome</keyword>
<proteinExistence type="predicted"/>
<dbReference type="EMBL" id="PVNG01000014">
    <property type="protein sequence ID" value="PRX61753.1"/>
    <property type="molecule type" value="Genomic_DNA"/>
</dbReference>
<accession>A0A2T0MT44</accession>
<dbReference type="Proteomes" id="UP000238312">
    <property type="component" value="Unassembled WGS sequence"/>
</dbReference>
<evidence type="ECO:0000313" key="1">
    <source>
        <dbReference type="EMBL" id="PRX61753.1"/>
    </source>
</evidence>
<organism evidence="1 2">
    <name type="scientific">Nonomuraea fuscirosea</name>
    <dbReference type="NCBI Taxonomy" id="1291556"/>
    <lineage>
        <taxon>Bacteria</taxon>
        <taxon>Bacillati</taxon>
        <taxon>Actinomycetota</taxon>
        <taxon>Actinomycetes</taxon>
        <taxon>Streptosporangiales</taxon>
        <taxon>Streptosporangiaceae</taxon>
        <taxon>Nonomuraea</taxon>
    </lineage>
</organism>
<protein>
    <submittedName>
        <fullName evidence="1">Uncharacterized protein</fullName>
    </submittedName>
</protein>
<dbReference type="AlphaFoldDB" id="A0A2T0MT44"/>
<name>A0A2T0MT44_9ACTN</name>
<evidence type="ECO:0000313" key="2">
    <source>
        <dbReference type="Proteomes" id="UP000238312"/>
    </source>
</evidence>
<reference evidence="1 2" key="1">
    <citation type="submission" date="2018-03" db="EMBL/GenBank/DDBJ databases">
        <title>Genomic Encyclopedia of Type Strains, Phase III (KMG-III): the genomes of soil and plant-associated and newly described type strains.</title>
        <authorList>
            <person name="Whitman W."/>
        </authorList>
    </citation>
    <scope>NUCLEOTIDE SEQUENCE [LARGE SCALE GENOMIC DNA]</scope>
    <source>
        <strain evidence="1 2">CGMCC 4.7104</strain>
    </source>
</reference>
<gene>
    <name evidence="1" type="ORF">B0I32_114122</name>
</gene>
<sequence>MNSTSIWWFRSLYLPVRTIIKPMRPYQAATRRQLPTSPFKVPDVPPPAIEQFVTGDRVSHDKYGLGRVIAVHQDVAVIVDFGSETYRLTAPYAKLEKL</sequence>